<evidence type="ECO:0000256" key="2">
    <source>
        <dbReference type="ARBA" id="ARBA00022729"/>
    </source>
</evidence>
<name>A0A1I8P980_STOCA</name>
<keyword evidence="2" id="KW-0732">Signal</keyword>
<feature type="region of interest" description="Disordered" evidence="6">
    <location>
        <begin position="511"/>
        <end position="534"/>
    </location>
</feature>
<feature type="compositionally biased region" description="Basic and acidic residues" evidence="6">
    <location>
        <begin position="77"/>
        <end position="87"/>
    </location>
</feature>
<evidence type="ECO:0000256" key="3">
    <source>
        <dbReference type="ARBA" id="ARBA00022737"/>
    </source>
</evidence>
<gene>
    <name evidence="8" type="primary">106088378</name>
</gene>
<evidence type="ECO:0000256" key="4">
    <source>
        <dbReference type="ARBA" id="ARBA00023157"/>
    </source>
</evidence>
<feature type="compositionally biased region" description="Low complexity" evidence="6">
    <location>
        <begin position="697"/>
        <end position="714"/>
    </location>
</feature>
<dbReference type="AlphaFoldDB" id="A0A1I8P980"/>
<keyword evidence="9" id="KW-1185">Reference proteome</keyword>
<keyword evidence="3" id="KW-0677">Repeat</keyword>
<protein>
    <recommendedName>
        <fullName evidence="7">Chitin-binding type-2 domain-containing protein</fullName>
    </recommendedName>
</protein>
<dbReference type="EnsemblMetazoa" id="SCAU005991-RA">
    <property type="protein sequence ID" value="SCAU005991-PA"/>
    <property type="gene ID" value="SCAU005991"/>
</dbReference>
<dbReference type="SUPFAM" id="SSF57625">
    <property type="entry name" value="Invertebrate chitin-binding proteins"/>
    <property type="match status" value="2"/>
</dbReference>
<keyword evidence="4" id="KW-1015">Disulfide bond</keyword>
<evidence type="ECO:0000256" key="5">
    <source>
        <dbReference type="ARBA" id="ARBA00023180"/>
    </source>
</evidence>
<dbReference type="PANTHER" id="PTHR23301">
    <property type="entry name" value="CHITIN BINDING PERITROPHIN-A"/>
    <property type="match status" value="1"/>
</dbReference>
<dbReference type="GO" id="GO:0008061">
    <property type="term" value="F:chitin binding"/>
    <property type="evidence" value="ECO:0007669"/>
    <property type="project" value="UniProtKB-KW"/>
</dbReference>
<proteinExistence type="predicted"/>
<evidence type="ECO:0000256" key="1">
    <source>
        <dbReference type="ARBA" id="ARBA00022669"/>
    </source>
</evidence>
<evidence type="ECO:0000259" key="7">
    <source>
        <dbReference type="PROSITE" id="PS50940"/>
    </source>
</evidence>
<feature type="region of interest" description="Disordered" evidence="6">
    <location>
        <begin position="65"/>
        <end position="87"/>
    </location>
</feature>
<dbReference type="InterPro" id="IPR051940">
    <property type="entry name" value="Chitin_bind-dev_reg"/>
</dbReference>
<evidence type="ECO:0000313" key="8">
    <source>
        <dbReference type="EnsemblMetazoa" id="SCAU005991-PA"/>
    </source>
</evidence>
<feature type="region of interest" description="Disordered" evidence="6">
    <location>
        <begin position="697"/>
        <end position="720"/>
    </location>
</feature>
<dbReference type="Proteomes" id="UP000095300">
    <property type="component" value="Unassembled WGS sequence"/>
</dbReference>
<dbReference type="SMART" id="SM00494">
    <property type="entry name" value="ChtBD2"/>
    <property type="match status" value="3"/>
</dbReference>
<feature type="compositionally biased region" description="Polar residues" evidence="6">
    <location>
        <begin position="586"/>
        <end position="621"/>
    </location>
</feature>
<keyword evidence="1" id="KW-0147">Chitin-binding</keyword>
<dbReference type="InterPro" id="IPR002557">
    <property type="entry name" value="Chitin-bd_dom"/>
</dbReference>
<dbReference type="GO" id="GO:0005576">
    <property type="term" value="C:extracellular region"/>
    <property type="evidence" value="ECO:0007669"/>
    <property type="project" value="InterPro"/>
</dbReference>
<dbReference type="VEuPathDB" id="VectorBase:SCAU005991"/>
<accession>A0A1I8P980</accession>
<dbReference type="InterPro" id="IPR036508">
    <property type="entry name" value="Chitin-bd_dom_sf"/>
</dbReference>
<feature type="domain" description="Chitin-binding type-2" evidence="7">
    <location>
        <begin position="761"/>
        <end position="817"/>
    </location>
</feature>
<dbReference type="OrthoDB" id="7739784at2759"/>
<organism evidence="8 9">
    <name type="scientific">Stomoxys calcitrans</name>
    <name type="common">Stable fly</name>
    <name type="synonym">Conops calcitrans</name>
    <dbReference type="NCBI Taxonomy" id="35570"/>
    <lineage>
        <taxon>Eukaryota</taxon>
        <taxon>Metazoa</taxon>
        <taxon>Ecdysozoa</taxon>
        <taxon>Arthropoda</taxon>
        <taxon>Hexapoda</taxon>
        <taxon>Insecta</taxon>
        <taxon>Pterygota</taxon>
        <taxon>Neoptera</taxon>
        <taxon>Endopterygota</taxon>
        <taxon>Diptera</taxon>
        <taxon>Brachycera</taxon>
        <taxon>Muscomorpha</taxon>
        <taxon>Muscoidea</taxon>
        <taxon>Muscidae</taxon>
        <taxon>Stomoxys</taxon>
    </lineage>
</organism>
<dbReference type="Gene3D" id="2.170.140.10">
    <property type="entry name" value="Chitin binding domain"/>
    <property type="match status" value="2"/>
</dbReference>
<dbReference type="PANTHER" id="PTHR23301:SF98">
    <property type="entry name" value="CHITIN-BINDING TYPE-2 DOMAIN-CONTAINING PROTEIN-RELATED"/>
    <property type="match status" value="1"/>
</dbReference>
<evidence type="ECO:0000256" key="6">
    <source>
        <dbReference type="SAM" id="MobiDB-lite"/>
    </source>
</evidence>
<sequence length="968" mass="107834">LHFLTGKPCPGKTRPHKTRCNAYYKCTELNVDKHVWVPTQCEEGLVYEHSLEVCVLPADDWECGQKDQSEKSTTSSKKNDQGPSHKEADYYVVSNSNDEMDENYINDKYDDGKVEIIIGTGISKEEDDEANENDDLYDGSGNGSEMVELDDMINAENRETNDVVMIKQEEKPQKSPPMDMEKKEELNEVLQTIKTKAEIGQPSSNIDPNLTAHLQRLTQLVDGLKQTYQAHNEKEPTQDLRPDQLNAFLAHFNIKNTIDSLDPNGEHETVTLASIKTSNKTTGVKNETNKNLTPETKVVLTNIIPKRYGSQHGTSNGGGYSNSQIVVNRPEGAVLFALPADHHFGEHAEHYSDNSPKISQETLKTVLELSKQMIASQNMPNVIQNPAYYTPSLVQPILLAQSPFSSDYYAGRPDQHLDHSGGFNSVFSSDYHNRRYKPYEKPAKNSYDNPTTIIHNNVIPLHLSSTGPGSGDKQVLDSYGQKLGLYPPIDVQGERPDILDNVYDHDHDHHQEEYESNKYSTHTTRRPLTTDTPAYGNTVRPFDFHPTSATFNKYFTPSEHLSNHNVNNIFQTTDNYGNLVKKRRPSSASQISSAYHGDASNQDNYGLTQSGSNPGYQHSSPQAIYSEDHIQQHQPQYPDSIDEDESDVITYTYGHKKPVHVDGNLHLQYASDDTAQAVFSTGKNPYMGRPSSMFTSNSYNTLPTSSSSSSASKNKYNRPSTGYSEGSQLVNFGGNFISVDVFQNSILPLLGGNTPAANVEVITCAAGVRQPNTTDCTRYYVCSKKDGKVLSYSCPPYTGFNSATRICDARTYAQCSPDVASNMYPSYSISENKRLQLETLKALQEAKRKQALQQQQAQQVANILQQYSAPIESPGETNMLHSYMQQAASLASIATSTTSRPYVTNSPTKKRKYYCKEGDKIADQTSINSYFVCYKNAQGQMKGHKMTCSKGLLFCPQSTMCTLPSKCS</sequence>
<dbReference type="PROSITE" id="PS50940">
    <property type="entry name" value="CHIT_BIND_II"/>
    <property type="match status" value="2"/>
</dbReference>
<reference evidence="8" key="1">
    <citation type="submission" date="2020-05" db="UniProtKB">
        <authorList>
            <consortium name="EnsemblMetazoa"/>
        </authorList>
    </citation>
    <scope>IDENTIFICATION</scope>
    <source>
        <strain evidence="8">USDA</strain>
    </source>
</reference>
<feature type="domain" description="Chitin-binding type-2" evidence="7">
    <location>
        <begin position="6"/>
        <end position="65"/>
    </location>
</feature>
<evidence type="ECO:0000313" key="9">
    <source>
        <dbReference type="Proteomes" id="UP000095300"/>
    </source>
</evidence>
<feature type="region of interest" description="Disordered" evidence="6">
    <location>
        <begin position="581"/>
        <end position="621"/>
    </location>
</feature>
<dbReference type="Pfam" id="PF01607">
    <property type="entry name" value="CBM_14"/>
    <property type="match status" value="1"/>
</dbReference>
<dbReference type="STRING" id="35570.A0A1I8P980"/>
<keyword evidence="5" id="KW-0325">Glycoprotein</keyword>